<dbReference type="RefSeq" id="WP_041882625.1">
    <property type="nucleotide sequence ID" value="NZ_CP157278.1"/>
</dbReference>
<organism evidence="2 3">
    <name type="scientific">Pedobacter lusitanus</name>
    <dbReference type="NCBI Taxonomy" id="1503925"/>
    <lineage>
        <taxon>Bacteria</taxon>
        <taxon>Pseudomonadati</taxon>
        <taxon>Bacteroidota</taxon>
        <taxon>Sphingobacteriia</taxon>
        <taxon>Sphingobacteriales</taxon>
        <taxon>Sphingobacteriaceae</taxon>
        <taxon>Pedobacter</taxon>
    </lineage>
</organism>
<dbReference type="InterPro" id="IPR008319">
    <property type="entry name" value="GyrI-like_CCH_Lin2189-like"/>
</dbReference>
<keyword evidence="3" id="KW-1185">Reference proteome</keyword>
<dbReference type="InterPro" id="IPR029442">
    <property type="entry name" value="GyrI-like"/>
</dbReference>
<evidence type="ECO:0000313" key="2">
    <source>
        <dbReference type="EMBL" id="KIO76767.1"/>
    </source>
</evidence>
<name>A0A0D0GHM4_9SPHI</name>
<comment type="caution">
    <text evidence="2">The sequence shown here is derived from an EMBL/GenBank/DDBJ whole genome shotgun (WGS) entry which is preliminary data.</text>
</comment>
<sequence length="194" mass="22642">MEKLDLTKLFKTYYSAGKAPALLGMERAKYIAISGVGDPNEKTFADKVQALYATAFTIKFIHKTINQDFVVSKLEGLWELDEYTPRNQWKYRLLIRIPDYIQQASLLTAIEQVVKRKQLILAKEIELYIMQEKDVVQVMHTGPFSTERETIRQLHDFIERKGLQKTGLHHEIYLSDFRTTPPEKLKTILRQPVE</sequence>
<dbReference type="EMBL" id="JXRA01000055">
    <property type="protein sequence ID" value="KIO76767.1"/>
    <property type="molecule type" value="Genomic_DNA"/>
</dbReference>
<dbReference type="AlphaFoldDB" id="A0A0D0GHM4"/>
<feature type="domain" description="GyrI-like small molecule binding" evidence="1">
    <location>
        <begin position="29"/>
        <end position="190"/>
    </location>
</feature>
<dbReference type="Proteomes" id="UP000032049">
    <property type="component" value="Unassembled WGS sequence"/>
</dbReference>
<dbReference type="PIRSF" id="PIRSF031644">
    <property type="entry name" value="UCP031644"/>
    <property type="match status" value="1"/>
</dbReference>
<evidence type="ECO:0000259" key="1">
    <source>
        <dbReference type="Pfam" id="PF06445"/>
    </source>
</evidence>
<dbReference type="Pfam" id="PF06445">
    <property type="entry name" value="GyrI-like"/>
    <property type="match status" value="1"/>
</dbReference>
<dbReference type="OrthoDB" id="4772335at2"/>
<accession>A0A0D0GHM4</accession>
<evidence type="ECO:0000313" key="3">
    <source>
        <dbReference type="Proteomes" id="UP000032049"/>
    </source>
</evidence>
<protein>
    <recommendedName>
        <fullName evidence="1">GyrI-like small molecule binding domain-containing protein</fullName>
    </recommendedName>
</protein>
<gene>
    <name evidence="2" type="ORF">TH53_13190</name>
</gene>
<proteinExistence type="predicted"/>
<dbReference type="InterPro" id="IPR011256">
    <property type="entry name" value="Reg_factor_effector_dom_sf"/>
</dbReference>
<reference evidence="2 3" key="1">
    <citation type="submission" date="2015-01" db="EMBL/GenBank/DDBJ databases">
        <title>Draft genome sequence of Pedobacter sp. NL19 isolated from sludge of an effluent treatment pond in an abandoned uranium mine.</title>
        <authorList>
            <person name="Santos T."/>
            <person name="Caetano T."/>
            <person name="Covas C."/>
            <person name="Cruz A."/>
            <person name="Mendo S."/>
        </authorList>
    </citation>
    <scope>NUCLEOTIDE SEQUENCE [LARGE SCALE GENOMIC DNA]</scope>
    <source>
        <strain evidence="2 3">NL19</strain>
    </source>
</reference>
<dbReference type="Gene3D" id="3.20.80.10">
    <property type="entry name" value="Regulatory factor, effector binding domain"/>
    <property type="match status" value="1"/>
</dbReference>
<dbReference type="SUPFAM" id="SSF55136">
    <property type="entry name" value="Probable bacterial effector-binding domain"/>
    <property type="match status" value="1"/>
</dbReference>